<feature type="region of interest" description="Disordered" evidence="2">
    <location>
        <begin position="515"/>
        <end position="544"/>
    </location>
</feature>
<feature type="region of interest" description="Disordered" evidence="2">
    <location>
        <begin position="573"/>
        <end position="592"/>
    </location>
</feature>
<dbReference type="InterPro" id="IPR016024">
    <property type="entry name" value="ARM-type_fold"/>
</dbReference>
<gene>
    <name evidence="3" type="ORF">ADEAN_000286000</name>
</gene>
<accession>A0A7G2C7H4</accession>
<feature type="compositionally biased region" description="Basic and acidic residues" evidence="2">
    <location>
        <begin position="600"/>
        <end position="610"/>
    </location>
</feature>
<dbReference type="AlphaFoldDB" id="A0A7G2C7H4"/>
<dbReference type="PANTHER" id="PTHR48287:SF1">
    <property type="entry name" value="ARM REPEAT SUPERFAMILY PROTEIN"/>
    <property type="match status" value="1"/>
</dbReference>
<evidence type="ECO:0000313" key="3">
    <source>
        <dbReference type="EMBL" id="CAD2215405.1"/>
    </source>
</evidence>
<evidence type="ECO:0008006" key="5">
    <source>
        <dbReference type="Google" id="ProtNLM"/>
    </source>
</evidence>
<sequence length="672" mass="76344">MNDPDWNIHHYHNISKDYATQVCQAVFAKYSGNIMPKLCNTFETEPSTAVLMAIQSFSKVCTPAVMATILQGVLDLGTRIAEQSHSTERSKASHVPLNAKRRMVLDIACAVVSELPTENLQKLYNEVIEPVLMDPAPESRQLQKKAYKLLHSMFEHRIKDIFPMLSQIIGLLSIGRQHVTISGIKMRIRCLSWALDACQIYYPDQIVPTVTSLLGEVISFSREKSSETRTMSMEVLERMQRYLTQAGVPVNALLRQIVAGFSSRTPQMIASTIVCMAKVLYLTHDQLPEADLIAAIHLGFQLMESSSLEVRNAAGIFARMTLGLAKRSPIMHKAVNAELQKLLFAIALITTQKHVPSSTRVQMRVLVEKCIKRFGFERLDSIFPIGSKKFLLYCNRMLKREEKKAERELQKREDQRRNEFDQLFLGLNMHQGDGEDAAEDLLEAGALSNFVSKHTAPRFPQLAPDHDDDDEDDNMHLDITHDGKVRIISVEEKRREDELKRRQMLAERLLGKNTSLYSPDAMNAGAQSRPGGNKKRGRDDAEDLENEELMRRYGSKTAEEASKIAAERFNRQKGKVGPSVNQITKMRDAKEEKRAFKRMRMEEDIKKGEEFQGTGGGDIRRGNIEPYAYVPLNRRYMNKRHARQALQRFETIAKRNVKGEKAKALDSVKKNA</sequence>
<evidence type="ECO:0000256" key="2">
    <source>
        <dbReference type="SAM" id="MobiDB-lite"/>
    </source>
</evidence>
<dbReference type="Proteomes" id="UP000515908">
    <property type="component" value="Chromosome 05"/>
</dbReference>
<protein>
    <recommendedName>
        <fullName evidence="5">Ribosomal RNA-processing protein 12-like conserved domain-containing protein</fullName>
    </recommendedName>
</protein>
<dbReference type="EMBL" id="LR877149">
    <property type="protein sequence ID" value="CAD2215405.1"/>
    <property type="molecule type" value="Genomic_DNA"/>
</dbReference>
<dbReference type="Gene3D" id="1.25.10.10">
    <property type="entry name" value="Leucine-rich Repeat Variant"/>
    <property type="match status" value="1"/>
</dbReference>
<feature type="region of interest" description="Disordered" evidence="2">
    <location>
        <begin position="600"/>
        <end position="623"/>
    </location>
</feature>
<keyword evidence="4" id="KW-1185">Reference proteome</keyword>
<evidence type="ECO:0000256" key="1">
    <source>
        <dbReference type="SAM" id="Coils"/>
    </source>
</evidence>
<reference evidence="3 4" key="1">
    <citation type="submission" date="2020-08" db="EMBL/GenBank/DDBJ databases">
        <authorList>
            <person name="Newling K."/>
            <person name="Davey J."/>
            <person name="Forrester S."/>
        </authorList>
    </citation>
    <scope>NUCLEOTIDE SEQUENCE [LARGE SCALE GENOMIC DNA]</scope>
    <source>
        <strain evidence="4">Crithidia deanei Carvalho (ATCC PRA-265)</strain>
    </source>
</reference>
<dbReference type="VEuPathDB" id="TriTrypDB:ADEAN_000286000"/>
<dbReference type="OrthoDB" id="2192888at2759"/>
<organism evidence="3 4">
    <name type="scientific">Angomonas deanei</name>
    <dbReference type="NCBI Taxonomy" id="59799"/>
    <lineage>
        <taxon>Eukaryota</taxon>
        <taxon>Discoba</taxon>
        <taxon>Euglenozoa</taxon>
        <taxon>Kinetoplastea</taxon>
        <taxon>Metakinetoplastina</taxon>
        <taxon>Trypanosomatida</taxon>
        <taxon>Trypanosomatidae</taxon>
        <taxon>Strigomonadinae</taxon>
        <taxon>Angomonas</taxon>
    </lineage>
</organism>
<dbReference type="InterPro" id="IPR011989">
    <property type="entry name" value="ARM-like"/>
</dbReference>
<proteinExistence type="predicted"/>
<dbReference type="InterPro" id="IPR052087">
    <property type="entry name" value="RRP12"/>
</dbReference>
<evidence type="ECO:0000313" key="4">
    <source>
        <dbReference type="Proteomes" id="UP000515908"/>
    </source>
</evidence>
<feature type="coiled-coil region" evidence="1">
    <location>
        <begin position="395"/>
        <end position="422"/>
    </location>
</feature>
<name>A0A7G2C7H4_9TRYP</name>
<keyword evidence="1" id="KW-0175">Coiled coil</keyword>
<dbReference type="SUPFAM" id="SSF48371">
    <property type="entry name" value="ARM repeat"/>
    <property type="match status" value="1"/>
</dbReference>
<dbReference type="PANTHER" id="PTHR48287">
    <property type="entry name" value="ARM REPEAT SUPERFAMILY PROTEIN"/>
    <property type="match status" value="1"/>
</dbReference>